<protein>
    <submittedName>
        <fullName evidence="5">Perilipin-3</fullName>
    </submittedName>
</protein>
<reference evidence="5 6" key="1">
    <citation type="journal article" date="2013" name="Proc. Natl. Acad. Sci. U.S.A.">
        <title>The king cobra genome reveals dynamic gene evolution and adaptation in the snake venom system.</title>
        <authorList>
            <person name="Vonk F.J."/>
            <person name="Casewell N.R."/>
            <person name="Henkel C.V."/>
            <person name="Heimberg A.M."/>
            <person name="Jansen H.J."/>
            <person name="McCleary R.J."/>
            <person name="Kerkkamp H.M."/>
            <person name="Vos R.A."/>
            <person name="Guerreiro I."/>
            <person name="Calvete J.J."/>
            <person name="Wuster W."/>
            <person name="Woods A.E."/>
            <person name="Logan J.M."/>
            <person name="Harrison R.A."/>
            <person name="Castoe T.A."/>
            <person name="de Koning A.P."/>
            <person name="Pollock D.D."/>
            <person name="Yandell M."/>
            <person name="Calderon D."/>
            <person name="Renjifo C."/>
            <person name="Currier R.B."/>
            <person name="Salgado D."/>
            <person name="Pla D."/>
            <person name="Sanz L."/>
            <person name="Hyder A.S."/>
            <person name="Ribeiro J.M."/>
            <person name="Arntzen J.W."/>
            <person name="van den Thillart G.E."/>
            <person name="Boetzer M."/>
            <person name="Pirovano W."/>
            <person name="Dirks R.P."/>
            <person name="Spaink H.P."/>
            <person name="Duboule D."/>
            <person name="McGlinn E."/>
            <person name="Kini R.M."/>
            <person name="Richardson M.K."/>
        </authorList>
    </citation>
    <scope>NUCLEOTIDE SEQUENCE</scope>
    <source>
        <tissue evidence="5">Blood</tissue>
    </source>
</reference>
<dbReference type="EMBL" id="AZIM01003190">
    <property type="protein sequence ID" value="ETE62531.1"/>
    <property type="molecule type" value="Genomic_DNA"/>
</dbReference>
<evidence type="ECO:0000256" key="1">
    <source>
        <dbReference type="ARBA" id="ARBA00004502"/>
    </source>
</evidence>
<gene>
    <name evidence="5" type="primary">PLIN3</name>
    <name evidence="5" type="ORF">L345_11713</name>
</gene>
<feature type="non-terminal residue" evidence="5">
    <location>
        <position position="220"/>
    </location>
</feature>
<dbReference type="PANTHER" id="PTHR14024">
    <property type="entry name" value="PERILIPIN"/>
    <property type="match status" value="1"/>
</dbReference>
<keyword evidence="6" id="KW-1185">Reference proteome</keyword>
<dbReference type="Pfam" id="PF03036">
    <property type="entry name" value="Perilipin"/>
    <property type="match status" value="1"/>
</dbReference>
<keyword evidence="3" id="KW-0551">Lipid droplet</keyword>
<dbReference type="GO" id="GO:0010890">
    <property type="term" value="P:positive regulation of triglyceride storage"/>
    <property type="evidence" value="ECO:0007669"/>
    <property type="project" value="TreeGrafter"/>
</dbReference>
<accession>V8NKP7</accession>
<dbReference type="GO" id="GO:0005811">
    <property type="term" value="C:lipid droplet"/>
    <property type="evidence" value="ECO:0007669"/>
    <property type="project" value="UniProtKB-SubCell"/>
</dbReference>
<dbReference type="AlphaFoldDB" id="V8NKP7"/>
<proteinExistence type="inferred from homology"/>
<dbReference type="Proteomes" id="UP000018936">
    <property type="component" value="Unassembled WGS sequence"/>
</dbReference>
<dbReference type="PANTHER" id="PTHR14024:SF51">
    <property type="entry name" value="PERILIPIN-RELATED"/>
    <property type="match status" value="1"/>
</dbReference>
<evidence type="ECO:0000256" key="2">
    <source>
        <dbReference type="ARBA" id="ARBA00006311"/>
    </source>
</evidence>
<evidence type="ECO:0000313" key="6">
    <source>
        <dbReference type="Proteomes" id="UP000018936"/>
    </source>
</evidence>
<name>V8NKP7_OPHHA</name>
<organism evidence="5 6">
    <name type="scientific">Ophiophagus hannah</name>
    <name type="common">King cobra</name>
    <name type="synonym">Naja hannah</name>
    <dbReference type="NCBI Taxonomy" id="8665"/>
    <lineage>
        <taxon>Eukaryota</taxon>
        <taxon>Metazoa</taxon>
        <taxon>Chordata</taxon>
        <taxon>Craniata</taxon>
        <taxon>Vertebrata</taxon>
        <taxon>Euteleostomi</taxon>
        <taxon>Lepidosauria</taxon>
        <taxon>Squamata</taxon>
        <taxon>Bifurcata</taxon>
        <taxon>Unidentata</taxon>
        <taxon>Episquamata</taxon>
        <taxon>Toxicofera</taxon>
        <taxon>Serpentes</taxon>
        <taxon>Colubroidea</taxon>
        <taxon>Elapidae</taxon>
        <taxon>Elapinae</taxon>
        <taxon>Ophiophagus</taxon>
    </lineage>
</organism>
<dbReference type="InterPro" id="IPR004279">
    <property type="entry name" value="Perilipin"/>
</dbReference>
<feature type="region of interest" description="Disordered" evidence="4">
    <location>
        <begin position="1"/>
        <end position="22"/>
    </location>
</feature>
<feature type="compositionally biased region" description="Polar residues" evidence="4">
    <location>
        <begin position="1"/>
        <end position="11"/>
    </location>
</feature>
<dbReference type="GO" id="GO:0019915">
    <property type="term" value="P:lipid storage"/>
    <property type="evidence" value="ECO:0007669"/>
    <property type="project" value="TreeGrafter"/>
</dbReference>
<dbReference type="OrthoDB" id="376826at2759"/>
<comment type="similarity">
    <text evidence="2">Belongs to the perilipin family.</text>
</comment>
<evidence type="ECO:0000256" key="3">
    <source>
        <dbReference type="ARBA" id="ARBA00022677"/>
    </source>
</evidence>
<comment type="subcellular location">
    <subcellularLocation>
        <location evidence="1">Lipid droplet</location>
    </subcellularLocation>
</comment>
<evidence type="ECO:0000256" key="4">
    <source>
        <dbReference type="SAM" id="MobiDB-lite"/>
    </source>
</evidence>
<comment type="caution">
    <text evidence="5">The sequence shown here is derived from an EMBL/GenBank/DDBJ whole genome shotgun (WGS) entry which is preliminary data.</text>
</comment>
<sequence length="220" mass="24218">MSSMKPDQGTMSSETSDESLEEENILKRVSSLPLVCSVCDLVSSNYTSIKRKNSYLQTVCDGAEKGVKTLTGAAVSRAQPLLNSLEPQLATANKYVCRGLDTVEQRVPILQQRADQNAVTRRLSGMVGITKDVVQNGVKTTASFVSSSMTVVMGTRMGKMAKNRTGMDPVQEVQTQIKCNGYLACVLSLLNKFQRYISQQSWCHLRHANESLQIVLENTF</sequence>
<evidence type="ECO:0000313" key="5">
    <source>
        <dbReference type="EMBL" id="ETE62531.1"/>
    </source>
</evidence>
<dbReference type="GO" id="GO:0005829">
    <property type="term" value="C:cytosol"/>
    <property type="evidence" value="ECO:0007669"/>
    <property type="project" value="TreeGrafter"/>
</dbReference>